<protein>
    <recommendedName>
        <fullName evidence="10">Elongation of very long chain fatty acids protein</fullName>
        <ecNumber evidence="10">2.3.1.199</ecNumber>
    </recommendedName>
    <alternativeName>
        <fullName evidence="10">Very-long-chain 3-oxoacyl-CoA synthase</fullName>
    </alternativeName>
</protein>
<feature type="transmembrane region" description="Helical" evidence="10">
    <location>
        <begin position="228"/>
        <end position="251"/>
    </location>
</feature>
<feature type="transmembrane region" description="Helical" evidence="10">
    <location>
        <begin position="203"/>
        <end position="222"/>
    </location>
</feature>
<sequence>MNLLHLYNYYVTECGDPRVKNWFLVQTPVPTLIIIGVYFVLIYKLLPLYMQNKEPFKLTKIIFFYNLFQIICSAVLVYNFTTPLSDPAFALKCDFFTYNDSPKAQKRLMLSYYFHLLKIVELFETVFFVLRKKFNQVSVLHVYHHVTTMMITWLFTKYFAGGVAAFSQMLNSFVHFFMYCYYLVASLGPVWQQKIVKWKSTLTILQIAQLFVSILHSSQLILNPNCGMPPFAFCVYGPNVAVVICMFANFYRQNYLKQKKQP</sequence>
<feature type="transmembrane region" description="Helical" evidence="10">
    <location>
        <begin position="112"/>
        <end position="130"/>
    </location>
</feature>
<accession>A0A139WN09</accession>
<evidence type="ECO:0000256" key="5">
    <source>
        <dbReference type="ARBA" id="ARBA00022832"/>
    </source>
</evidence>
<dbReference type="GO" id="GO:0030148">
    <property type="term" value="P:sphingolipid biosynthetic process"/>
    <property type="evidence" value="ECO:0000318"/>
    <property type="project" value="GO_Central"/>
</dbReference>
<dbReference type="OMA" id="QFIALIM"/>
<reference evidence="11 12" key="1">
    <citation type="journal article" date="2008" name="Nature">
        <title>The genome of the model beetle and pest Tribolium castaneum.</title>
        <authorList>
            <consortium name="Tribolium Genome Sequencing Consortium"/>
            <person name="Richards S."/>
            <person name="Gibbs R.A."/>
            <person name="Weinstock G.M."/>
            <person name="Brown S.J."/>
            <person name="Denell R."/>
            <person name="Beeman R.W."/>
            <person name="Gibbs R."/>
            <person name="Beeman R.W."/>
            <person name="Brown S.J."/>
            <person name="Bucher G."/>
            <person name="Friedrich M."/>
            <person name="Grimmelikhuijzen C.J."/>
            <person name="Klingler M."/>
            <person name="Lorenzen M."/>
            <person name="Richards S."/>
            <person name="Roth S."/>
            <person name="Schroder R."/>
            <person name="Tautz D."/>
            <person name="Zdobnov E.M."/>
            <person name="Muzny D."/>
            <person name="Gibbs R.A."/>
            <person name="Weinstock G.M."/>
            <person name="Attaway T."/>
            <person name="Bell S."/>
            <person name="Buhay C.J."/>
            <person name="Chandrabose M.N."/>
            <person name="Chavez D."/>
            <person name="Clerk-Blankenburg K.P."/>
            <person name="Cree A."/>
            <person name="Dao M."/>
            <person name="Davis C."/>
            <person name="Chacko J."/>
            <person name="Dinh H."/>
            <person name="Dugan-Rocha S."/>
            <person name="Fowler G."/>
            <person name="Garner T.T."/>
            <person name="Garnes J."/>
            <person name="Gnirke A."/>
            <person name="Hawes A."/>
            <person name="Hernandez J."/>
            <person name="Hines S."/>
            <person name="Holder M."/>
            <person name="Hume J."/>
            <person name="Jhangiani S.N."/>
            <person name="Joshi V."/>
            <person name="Khan Z.M."/>
            <person name="Jackson L."/>
            <person name="Kovar C."/>
            <person name="Kowis A."/>
            <person name="Lee S."/>
            <person name="Lewis L.R."/>
            <person name="Margolis J."/>
            <person name="Morgan M."/>
            <person name="Nazareth L.V."/>
            <person name="Nguyen N."/>
            <person name="Okwuonu G."/>
            <person name="Parker D."/>
            <person name="Richards S."/>
            <person name="Ruiz S.J."/>
            <person name="Santibanez J."/>
            <person name="Savard J."/>
            <person name="Scherer S.E."/>
            <person name="Schneider B."/>
            <person name="Sodergren E."/>
            <person name="Tautz D."/>
            <person name="Vattahil S."/>
            <person name="Villasana D."/>
            <person name="White C.S."/>
            <person name="Wright R."/>
            <person name="Park Y."/>
            <person name="Beeman R.W."/>
            <person name="Lord J."/>
            <person name="Oppert B."/>
            <person name="Lorenzen M."/>
            <person name="Brown S."/>
            <person name="Wang L."/>
            <person name="Savard J."/>
            <person name="Tautz D."/>
            <person name="Richards S."/>
            <person name="Weinstock G."/>
            <person name="Gibbs R.A."/>
            <person name="Liu Y."/>
            <person name="Worley K."/>
            <person name="Weinstock G."/>
            <person name="Elsik C.G."/>
            <person name="Reese J.T."/>
            <person name="Elhaik E."/>
            <person name="Landan G."/>
            <person name="Graur D."/>
            <person name="Arensburger P."/>
            <person name="Atkinson P."/>
            <person name="Beeman R.W."/>
            <person name="Beidler J."/>
            <person name="Brown S.J."/>
            <person name="Demuth J.P."/>
            <person name="Drury D.W."/>
            <person name="Du Y.Z."/>
            <person name="Fujiwara H."/>
            <person name="Lorenzen M."/>
            <person name="Maselli V."/>
            <person name="Osanai M."/>
            <person name="Park Y."/>
            <person name="Robertson H.M."/>
            <person name="Tu Z."/>
            <person name="Wang J.J."/>
            <person name="Wang S."/>
            <person name="Richards S."/>
            <person name="Song H."/>
            <person name="Zhang L."/>
            <person name="Sodergren E."/>
            <person name="Werner D."/>
            <person name="Stanke M."/>
            <person name="Morgenstern B."/>
            <person name="Solovyev V."/>
            <person name="Kosarev P."/>
            <person name="Brown G."/>
            <person name="Chen H.C."/>
            <person name="Ermolaeva O."/>
            <person name="Hlavina W."/>
            <person name="Kapustin Y."/>
            <person name="Kiryutin B."/>
            <person name="Kitts P."/>
            <person name="Maglott D."/>
            <person name="Pruitt K."/>
            <person name="Sapojnikov V."/>
            <person name="Souvorov A."/>
            <person name="Mackey A.J."/>
            <person name="Waterhouse R.M."/>
            <person name="Wyder S."/>
            <person name="Zdobnov E.M."/>
            <person name="Zdobnov E.M."/>
            <person name="Wyder S."/>
            <person name="Kriventseva E.V."/>
            <person name="Kadowaki T."/>
            <person name="Bork P."/>
            <person name="Aranda M."/>
            <person name="Bao R."/>
            <person name="Beermann A."/>
            <person name="Berns N."/>
            <person name="Bolognesi R."/>
            <person name="Bonneton F."/>
            <person name="Bopp D."/>
            <person name="Brown S.J."/>
            <person name="Bucher G."/>
            <person name="Butts T."/>
            <person name="Chaumot A."/>
            <person name="Denell R.E."/>
            <person name="Ferrier D.E."/>
            <person name="Friedrich M."/>
            <person name="Gordon C.M."/>
            <person name="Jindra M."/>
            <person name="Klingler M."/>
            <person name="Lan Q."/>
            <person name="Lattorff H.M."/>
            <person name="Laudet V."/>
            <person name="von Levetsow C."/>
            <person name="Liu Z."/>
            <person name="Lutz R."/>
            <person name="Lynch J.A."/>
            <person name="da Fonseca R.N."/>
            <person name="Posnien N."/>
            <person name="Reuter R."/>
            <person name="Roth S."/>
            <person name="Savard J."/>
            <person name="Schinko J.B."/>
            <person name="Schmitt C."/>
            <person name="Schoppmeier M."/>
            <person name="Schroder R."/>
            <person name="Shippy T.D."/>
            <person name="Simonnet F."/>
            <person name="Marques-Souza H."/>
            <person name="Tautz D."/>
            <person name="Tomoyasu Y."/>
            <person name="Trauner J."/>
            <person name="Van der Zee M."/>
            <person name="Vervoort M."/>
            <person name="Wittkopp N."/>
            <person name="Wimmer E.A."/>
            <person name="Yang X."/>
            <person name="Jones A.K."/>
            <person name="Sattelle D.B."/>
            <person name="Ebert P.R."/>
            <person name="Nelson D."/>
            <person name="Scott J.G."/>
            <person name="Beeman R.W."/>
            <person name="Muthukrishnan S."/>
            <person name="Kramer K.J."/>
            <person name="Arakane Y."/>
            <person name="Beeman R.W."/>
            <person name="Zhu Q."/>
            <person name="Hogenkamp D."/>
            <person name="Dixit R."/>
            <person name="Oppert B."/>
            <person name="Jiang H."/>
            <person name="Zou Z."/>
            <person name="Marshall J."/>
            <person name="Elpidina E."/>
            <person name="Vinokurov K."/>
            <person name="Oppert C."/>
            <person name="Zou Z."/>
            <person name="Evans J."/>
            <person name="Lu Z."/>
            <person name="Zhao P."/>
            <person name="Sumathipala N."/>
            <person name="Altincicek B."/>
            <person name="Vilcinskas A."/>
            <person name="Williams M."/>
            <person name="Hultmark D."/>
            <person name="Hetru C."/>
            <person name="Jiang H."/>
            <person name="Grimmelikhuijzen C.J."/>
            <person name="Hauser F."/>
            <person name="Cazzamali G."/>
            <person name="Williamson M."/>
            <person name="Park Y."/>
            <person name="Li B."/>
            <person name="Tanaka Y."/>
            <person name="Predel R."/>
            <person name="Neupert S."/>
            <person name="Schachtner J."/>
            <person name="Verleyen P."/>
            <person name="Raible F."/>
            <person name="Bork P."/>
            <person name="Friedrich M."/>
            <person name="Walden K.K."/>
            <person name="Robertson H.M."/>
            <person name="Angeli S."/>
            <person name="Foret S."/>
            <person name="Bucher G."/>
            <person name="Schuetz S."/>
            <person name="Maleszka R."/>
            <person name="Wimmer E.A."/>
            <person name="Beeman R.W."/>
            <person name="Lorenzen M."/>
            <person name="Tomoyasu Y."/>
            <person name="Miller S.C."/>
            <person name="Grossmann D."/>
            <person name="Bucher G."/>
        </authorList>
    </citation>
    <scope>NUCLEOTIDE SEQUENCE [LARGE SCALE GENOMIC DNA]</scope>
    <source>
        <strain evidence="11 12">Georgia GA2</strain>
    </source>
</reference>
<evidence type="ECO:0000256" key="4">
    <source>
        <dbReference type="ARBA" id="ARBA00022692"/>
    </source>
</evidence>
<dbReference type="OrthoDB" id="434092at2759"/>
<gene>
    <name evidence="11" type="primary">AUGUSTUS-3.0.2_32134</name>
    <name evidence="11" type="ORF">TcasGA2_TC032134</name>
</gene>
<keyword evidence="5 10" id="KW-0276">Fatty acid metabolism</keyword>
<comment type="similarity">
    <text evidence="10">Belongs to the ELO family.</text>
</comment>
<keyword evidence="3 10" id="KW-0808">Transferase</keyword>
<dbReference type="GO" id="GO:0042761">
    <property type="term" value="P:very long-chain fatty acid biosynthetic process"/>
    <property type="evidence" value="ECO:0000318"/>
    <property type="project" value="GO_Central"/>
</dbReference>
<dbReference type="Pfam" id="PF01151">
    <property type="entry name" value="ELO"/>
    <property type="match status" value="1"/>
</dbReference>
<dbReference type="GO" id="GO:0034625">
    <property type="term" value="P:fatty acid elongation, monounsaturated fatty acid"/>
    <property type="evidence" value="ECO:0000318"/>
    <property type="project" value="GO_Central"/>
</dbReference>
<feature type="transmembrane region" description="Helical" evidence="10">
    <location>
        <begin position="172"/>
        <end position="191"/>
    </location>
</feature>
<evidence type="ECO:0000256" key="1">
    <source>
        <dbReference type="ARBA" id="ARBA00004141"/>
    </source>
</evidence>
<evidence type="ECO:0000256" key="7">
    <source>
        <dbReference type="ARBA" id="ARBA00023098"/>
    </source>
</evidence>
<dbReference type="GO" id="GO:0019367">
    <property type="term" value="P:fatty acid elongation, saturated fatty acid"/>
    <property type="evidence" value="ECO:0000318"/>
    <property type="project" value="GO_Central"/>
</dbReference>
<evidence type="ECO:0000256" key="2">
    <source>
        <dbReference type="ARBA" id="ARBA00022516"/>
    </source>
</evidence>
<evidence type="ECO:0000313" key="12">
    <source>
        <dbReference type="Proteomes" id="UP000007266"/>
    </source>
</evidence>
<evidence type="ECO:0000313" key="11">
    <source>
        <dbReference type="EMBL" id="KYB29211.1"/>
    </source>
</evidence>
<keyword evidence="9 10" id="KW-0275">Fatty acid biosynthesis</keyword>
<keyword evidence="8 10" id="KW-0472">Membrane</keyword>
<reference evidence="11 12" key="2">
    <citation type="journal article" date="2010" name="Nucleic Acids Res.">
        <title>BeetleBase in 2010: revisions to provide comprehensive genomic information for Tribolium castaneum.</title>
        <authorList>
            <person name="Kim H.S."/>
            <person name="Murphy T."/>
            <person name="Xia J."/>
            <person name="Caragea D."/>
            <person name="Park Y."/>
            <person name="Beeman R.W."/>
            <person name="Lorenzen M.D."/>
            <person name="Butcher S."/>
            <person name="Manak J.R."/>
            <person name="Brown S.J."/>
        </authorList>
    </citation>
    <scope>GENOME REANNOTATION</scope>
    <source>
        <strain evidence="11 12">Georgia GA2</strain>
    </source>
</reference>
<dbReference type="GO" id="GO:0009922">
    <property type="term" value="F:fatty acid elongase activity"/>
    <property type="evidence" value="ECO:0000318"/>
    <property type="project" value="GO_Central"/>
</dbReference>
<evidence type="ECO:0000256" key="10">
    <source>
        <dbReference type="RuleBase" id="RU361115"/>
    </source>
</evidence>
<feature type="transmembrane region" description="Helical" evidence="10">
    <location>
        <begin position="62"/>
        <end position="81"/>
    </location>
</feature>
<evidence type="ECO:0000256" key="8">
    <source>
        <dbReference type="ARBA" id="ARBA00023136"/>
    </source>
</evidence>
<dbReference type="AlphaFoldDB" id="A0A139WN09"/>
<keyword evidence="2 10" id="KW-0444">Lipid biosynthesis</keyword>
<organism evidence="11 12">
    <name type="scientific">Tribolium castaneum</name>
    <name type="common">Red flour beetle</name>
    <dbReference type="NCBI Taxonomy" id="7070"/>
    <lineage>
        <taxon>Eukaryota</taxon>
        <taxon>Metazoa</taxon>
        <taxon>Ecdysozoa</taxon>
        <taxon>Arthropoda</taxon>
        <taxon>Hexapoda</taxon>
        <taxon>Insecta</taxon>
        <taxon>Pterygota</taxon>
        <taxon>Neoptera</taxon>
        <taxon>Endopterygota</taxon>
        <taxon>Coleoptera</taxon>
        <taxon>Polyphaga</taxon>
        <taxon>Cucujiformia</taxon>
        <taxon>Tenebrionidae</taxon>
        <taxon>Tenebrionidae incertae sedis</taxon>
        <taxon>Tribolium</taxon>
    </lineage>
</organism>
<name>A0A139WN09_TRICA</name>
<dbReference type="InParanoid" id="A0A139WN09"/>
<keyword evidence="4 10" id="KW-0812">Transmembrane</keyword>
<dbReference type="Proteomes" id="UP000007266">
    <property type="component" value="Linkage group 2"/>
</dbReference>
<dbReference type="PANTHER" id="PTHR11157:SF113">
    <property type="entry name" value="ELONGATION OF VERY LONG CHAIN FATTY ACIDS PROTEIN"/>
    <property type="match status" value="1"/>
</dbReference>
<comment type="catalytic activity">
    <reaction evidence="10">
        <text>a very-long-chain acyl-CoA + malonyl-CoA + H(+) = a very-long-chain 3-oxoacyl-CoA + CO2 + CoA</text>
        <dbReference type="Rhea" id="RHEA:32727"/>
        <dbReference type="ChEBI" id="CHEBI:15378"/>
        <dbReference type="ChEBI" id="CHEBI:16526"/>
        <dbReference type="ChEBI" id="CHEBI:57287"/>
        <dbReference type="ChEBI" id="CHEBI:57384"/>
        <dbReference type="ChEBI" id="CHEBI:90725"/>
        <dbReference type="ChEBI" id="CHEBI:90736"/>
        <dbReference type="EC" id="2.3.1.199"/>
    </reaction>
</comment>
<dbReference type="PANTHER" id="PTHR11157">
    <property type="entry name" value="FATTY ACID ACYL TRANSFERASE-RELATED"/>
    <property type="match status" value="1"/>
</dbReference>
<dbReference type="STRING" id="7070.A0A139WN09"/>
<dbReference type="EC" id="2.3.1.199" evidence="10"/>
<proteinExistence type="inferred from homology"/>
<dbReference type="KEGG" id="tca:103315061"/>
<evidence type="ECO:0000256" key="9">
    <source>
        <dbReference type="ARBA" id="ARBA00023160"/>
    </source>
</evidence>
<keyword evidence="6 10" id="KW-1133">Transmembrane helix</keyword>
<keyword evidence="7 10" id="KW-0443">Lipid metabolism</keyword>
<dbReference type="EMBL" id="KQ971312">
    <property type="protein sequence ID" value="KYB29211.1"/>
    <property type="molecule type" value="Genomic_DNA"/>
</dbReference>
<evidence type="ECO:0000256" key="3">
    <source>
        <dbReference type="ARBA" id="ARBA00022679"/>
    </source>
</evidence>
<feature type="transmembrane region" description="Helical" evidence="10">
    <location>
        <begin position="29"/>
        <end position="50"/>
    </location>
</feature>
<keyword evidence="12" id="KW-1185">Reference proteome</keyword>
<feature type="transmembrane region" description="Helical" evidence="10">
    <location>
        <begin position="142"/>
        <end position="160"/>
    </location>
</feature>
<dbReference type="GO" id="GO:0034626">
    <property type="term" value="P:fatty acid elongation, polyunsaturated fatty acid"/>
    <property type="evidence" value="ECO:0000318"/>
    <property type="project" value="GO_Central"/>
</dbReference>
<dbReference type="GO" id="GO:0005789">
    <property type="term" value="C:endoplasmic reticulum membrane"/>
    <property type="evidence" value="ECO:0000318"/>
    <property type="project" value="GO_Central"/>
</dbReference>
<evidence type="ECO:0000256" key="6">
    <source>
        <dbReference type="ARBA" id="ARBA00022989"/>
    </source>
</evidence>
<comment type="subcellular location">
    <subcellularLocation>
        <location evidence="1">Membrane</location>
        <topology evidence="1">Multi-pass membrane protein</topology>
    </subcellularLocation>
</comment>
<dbReference type="InterPro" id="IPR002076">
    <property type="entry name" value="ELO_fam"/>
</dbReference>